<dbReference type="NCBIfam" id="NF003766">
    <property type="entry name" value="PRK05362.1"/>
    <property type="match status" value="1"/>
</dbReference>
<evidence type="ECO:0000256" key="2">
    <source>
        <dbReference type="ARBA" id="ARBA00022723"/>
    </source>
</evidence>
<dbReference type="Pfam" id="PF01676">
    <property type="entry name" value="Metalloenzyme"/>
    <property type="match status" value="1"/>
</dbReference>
<dbReference type="SUPFAM" id="SSF53649">
    <property type="entry name" value="Alkaline phosphatase-like"/>
    <property type="match status" value="1"/>
</dbReference>
<comment type="pathway">
    <text evidence="5">Carbohydrate degradation; 2-deoxy-D-ribose 1-phosphate degradation; D-glyceraldehyde 3-phosphate and acetaldehyde from 2-deoxy-alpha-D-ribose 1-phosphate: step 1/2.</text>
</comment>
<evidence type="ECO:0000256" key="3">
    <source>
        <dbReference type="ARBA" id="ARBA00023211"/>
    </source>
</evidence>
<dbReference type="EC" id="5.4.2.7" evidence="5 6"/>
<keyword evidence="4 5" id="KW-0413">Isomerase</keyword>
<dbReference type="InterPro" id="IPR024052">
    <property type="entry name" value="Phosphopentomutase_DeoB_cap_sf"/>
</dbReference>
<evidence type="ECO:0000256" key="1">
    <source>
        <dbReference type="ARBA" id="ARBA00010373"/>
    </source>
</evidence>
<protein>
    <recommendedName>
        <fullName evidence="5 6">Phosphopentomutase</fullName>
        <ecNumber evidence="5 6">5.4.2.7</ecNumber>
    </recommendedName>
    <alternativeName>
        <fullName evidence="5">Phosphodeoxyribomutase</fullName>
    </alternativeName>
</protein>
<comment type="cofactor">
    <cofactor evidence="5">
        <name>Mn(2+)</name>
        <dbReference type="ChEBI" id="CHEBI:29035"/>
    </cofactor>
    <text evidence="5">Binds 2 manganese ions.</text>
</comment>
<comment type="function">
    <text evidence="5">Isomerase that catalyzes the conversion of deoxy-ribose 1-phosphate (dRib-1-P) and ribose 1-phosphate (Rib-1-P) to deoxy-ribose 5-phosphate (dRib-5-P) and ribose 5-phosphate (Rib-5-P), respectively.</text>
</comment>
<keyword evidence="3 5" id="KW-0464">Manganese</keyword>
<comment type="catalytic activity">
    <reaction evidence="5">
        <text>alpha-D-ribose 1-phosphate = D-ribose 5-phosphate</text>
        <dbReference type="Rhea" id="RHEA:18793"/>
        <dbReference type="ChEBI" id="CHEBI:57720"/>
        <dbReference type="ChEBI" id="CHEBI:78346"/>
        <dbReference type="EC" id="5.4.2.7"/>
    </reaction>
</comment>
<dbReference type="RefSeq" id="WP_407882498.1">
    <property type="nucleotide sequence ID" value="NZ_BQXO01000001.1"/>
</dbReference>
<dbReference type="PIRSF" id="PIRSF001491">
    <property type="entry name" value="Ppentomutase"/>
    <property type="match status" value="1"/>
</dbReference>
<feature type="binding site" evidence="5">
    <location>
        <position position="295"/>
    </location>
    <ligand>
        <name>Mn(2+)</name>
        <dbReference type="ChEBI" id="CHEBI:29035"/>
        <label>2</label>
    </ligand>
</feature>
<name>A0ABQ5JR55_9LACO</name>
<keyword evidence="9" id="KW-1185">Reference proteome</keyword>
<dbReference type="HAMAP" id="MF_00740">
    <property type="entry name" value="Phosphopentomut"/>
    <property type="match status" value="1"/>
</dbReference>
<evidence type="ECO:0000313" key="8">
    <source>
        <dbReference type="EMBL" id="GKT05247.1"/>
    </source>
</evidence>
<dbReference type="PANTHER" id="PTHR21110">
    <property type="entry name" value="PHOSPHOPENTOMUTASE"/>
    <property type="match status" value="1"/>
</dbReference>
<feature type="binding site" evidence="5">
    <location>
        <position position="290"/>
    </location>
    <ligand>
        <name>Mn(2+)</name>
        <dbReference type="ChEBI" id="CHEBI:29035"/>
        <label>2</label>
    </ligand>
</feature>
<dbReference type="CDD" id="cd16009">
    <property type="entry name" value="PPM"/>
    <property type="match status" value="1"/>
</dbReference>
<evidence type="ECO:0000256" key="6">
    <source>
        <dbReference type="NCBIfam" id="TIGR01696"/>
    </source>
</evidence>
<reference evidence="8 9" key="1">
    <citation type="submission" date="2022-03" db="EMBL/GenBank/DDBJ databases">
        <title>Draft genome sequence of Furfurilactobacillus curtus JCM 31185.</title>
        <authorList>
            <person name="Suzuki S."/>
            <person name="Endo A."/>
            <person name="Kajikawa A."/>
        </authorList>
    </citation>
    <scope>NUCLEOTIDE SEQUENCE [LARGE SCALE GENOMIC DNA]</scope>
    <source>
        <strain evidence="8 9">JCM 31185</strain>
    </source>
</reference>
<evidence type="ECO:0000259" key="7">
    <source>
        <dbReference type="Pfam" id="PF01676"/>
    </source>
</evidence>
<accession>A0ABQ5JR55</accession>
<evidence type="ECO:0000256" key="5">
    <source>
        <dbReference type="HAMAP-Rule" id="MF_00740"/>
    </source>
</evidence>
<feature type="domain" description="Metalloenzyme" evidence="7">
    <location>
        <begin position="5"/>
        <end position="384"/>
    </location>
</feature>
<dbReference type="InterPro" id="IPR017850">
    <property type="entry name" value="Alkaline_phosphatase_core_sf"/>
</dbReference>
<feature type="binding site" evidence="5">
    <location>
        <position position="331"/>
    </location>
    <ligand>
        <name>Mn(2+)</name>
        <dbReference type="ChEBI" id="CHEBI:29035"/>
        <label>1</label>
    </ligand>
</feature>
<dbReference type="Gene3D" id="3.40.720.10">
    <property type="entry name" value="Alkaline Phosphatase, subunit A"/>
    <property type="match status" value="1"/>
</dbReference>
<dbReference type="Proteomes" id="UP001628078">
    <property type="component" value="Unassembled WGS sequence"/>
</dbReference>
<comment type="similarity">
    <text evidence="1 5">Belongs to the phosphopentomutase family.</text>
</comment>
<dbReference type="EMBL" id="BQXO01000001">
    <property type="protein sequence ID" value="GKT05247.1"/>
    <property type="molecule type" value="Genomic_DNA"/>
</dbReference>
<feature type="binding site" evidence="5">
    <location>
        <position position="332"/>
    </location>
    <ligand>
        <name>Mn(2+)</name>
        <dbReference type="ChEBI" id="CHEBI:29035"/>
        <label>1</label>
    </ligand>
</feature>
<comment type="caution">
    <text evidence="8">The sequence shown here is derived from an EMBL/GenBank/DDBJ whole genome shotgun (WGS) entry which is preliminary data.</text>
</comment>
<dbReference type="InterPro" id="IPR010045">
    <property type="entry name" value="DeoB"/>
</dbReference>
<dbReference type="SUPFAM" id="SSF143856">
    <property type="entry name" value="DeoB insert domain-like"/>
    <property type="match status" value="1"/>
</dbReference>
<dbReference type="PANTHER" id="PTHR21110:SF0">
    <property type="entry name" value="PHOSPHOPENTOMUTASE"/>
    <property type="match status" value="1"/>
</dbReference>
<keyword evidence="5" id="KW-0963">Cytoplasm</keyword>
<keyword evidence="2 5" id="KW-0479">Metal-binding</keyword>
<organism evidence="8 9">
    <name type="scientific">Furfurilactobacillus curtus</name>
    <dbReference type="NCBI Taxonomy" id="1746200"/>
    <lineage>
        <taxon>Bacteria</taxon>
        <taxon>Bacillati</taxon>
        <taxon>Bacillota</taxon>
        <taxon>Bacilli</taxon>
        <taxon>Lactobacillales</taxon>
        <taxon>Lactobacillaceae</taxon>
        <taxon>Furfurilactobacillus</taxon>
    </lineage>
</organism>
<proteinExistence type="inferred from homology"/>
<dbReference type="Gene3D" id="3.30.70.1250">
    <property type="entry name" value="Phosphopentomutase"/>
    <property type="match status" value="1"/>
</dbReference>
<gene>
    <name evidence="5 8" type="primary">deoB</name>
    <name evidence="8" type="ORF">JCM31185_05360</name>
</gene>
<evidence type="ECO:0000256" key="4">
    <source>
        <dbReference type="ARBA" id="ARBA00023235"/>
    </source>
</evidence>
<dbReference type="InterPro" id="IPR006124">
    <property type="entry name" value="Metalloenzyme"/>
</dbReference>
<feature type="binding site" evidence="5">
    <location>
        <position position="12"/>
    </location>
    <ligand>
        <name>Mn(2+)</name>
        <dbReference type="ChEBI" id="CHEBI:29035"/>
        <label>1</label>
    </ligand>
</feature>
<feature type="binding site" evidence="5">
    <location>
        <position position="343"/>
    </location>
    <ligand>
        <name>Mn(2+)</name>
        <dbReference type="ChEBI" id="CHEBI:29035"/>
        <label>2</label>
    </ligand>
</feature>
<evidence type="ECO:0000313" key="9">
    <source>
        <dbReference type="Proteomes" id="UP001628078"/>
    </source>
</evidence>
<sequence length="405" mass="43899">MAYQRVFAIVLDSVGIGEAPDAAAFDDVGPDTLGHVGEFYQGKLALPNLAKLGLGNIRADRPIAGVAPAVNALGAFGKMQEVSAGKDSMDGHWEMMGLPVKQPLSTFPEGFPKALIDKIAAFSGRDVIVNRPYSGTDVIHDYGEEQMRTGALIVYTSGDSVLQIAAHEDVISVAELYRICEYARSLVNGPEWTIGRIIARPYVGPDKDHFTRTANRHDFSLEPTGPTDLDRLNKAGLDVIGIGKINDIFSGHGITRGYHNESNMDGMDHVDEVMASDFHGFCFTNLVDFDAMYGHRRNPKGFGQALMDFDQRLGRVLANLKDDDLLLITADHGNDPGFRGTDHTREFVPLLAYSPAMAKPNQTLGIRSTFADLGATILDNFSVDGAANGTSFLAQLSTNTHEVTK</sequence>
<comment type="catalytic activity">
    <reaction evidence="5">
        <text>2-deoxy-alpha-D-ribose 1-phosphate = 2-deoxy-D-ribose 5-phosphate</text>
        <dbReference type="Rhea" id="RHEA:27658"/>
        <dbReference type="ChEBI" id="CHEBI:57259"/>
        <dbReference type="ChEBI" id="CHEBI:62877"/>
        <dbReference type="EC" id="5.4.2.7"/>
    </reaction>
</comment>
<dbReference type="NCBIfam" id="TIGR01696">
    <property type="entry name" value="deoB"/>
    <property type="match status" value="1"/>
</dbReference>
<comment type="subcellular location">
    <subcellularLocation>
        <location evidence="5">Cytoplasm</location>
    </subcellularLocation>
</comment>